<dbReference type="InterPro" id="IPR043135">
    <property type="entry name" value="Fur_C"/>
</dbReference>
<dbReference type="GO" id="GO:0005829">
    <property type="term" value="C:cytosol"/>
    <property type="evidence" value="ECO:0007669"/>
    <property type="project" value="TreeGrafter"/>
</dbReference>
<comment type="cofactor">
    <cofactor evidence="12">
        <name>Mn(2+)</name>
        <dbReference type="ChEBI" id="CHEBI:29035"/>
    </cofactor>
    <cofactor evidence="12">
        <name>Fe(2+)</name>
        <dbReference type="ChEBI" id="CHEBI:29033"/>
    </cofactor>
    <text evidence="12">Binds 1 Mn(2+) or Fe(2+) ion per subunit.</text>
</comment>
<evidence type="ECO:0000256" key="13">
    <source>
        <dbReference type="RuleBase" id="RU364037"/>
    </source>
</evidence>
<evidence type="ECO:0000256" key="11">
    <source>
        <dbReference type="ARBA" id="ARBA00023163"/>
    </source>
</evidence>
<comment type="subunit">
    <text evidence="3 13">Homodimer.</text>
</comment>
<evidence type="ECO:0000256" key="2">
    <source>
        <dbReference type="ARBA" id="ARBA00007957"/>
    </source>
</evidence>
<dbReference type="SUPFAM" id="SSF46785">
    <property type="entry name" value="Winged helix' DNA-binding domain"/>
    <property type="match status" value="1"/>
</dbReference>
<dbReference type="AlphaFoldDB" id="A0A368DR40"/>
<feature type="binding site" evidence="12">
    <location>
        <position position="90"/>
    </location>
    <ligand>
        <name>Fe cation</name>
        <dbReference type="ChEBI" id="CHEBI:24875"/>
    </ligand>
</feature>
<dbReference type="GO" id="GO:0045892">
    <property type="term" value="P:negative regulation of DNA-templated transcription"/>
    <property type="evidence" value="ECO:0007669"/>
    <property type="project" value="TreeGrafter"/>
</dbReference>
<keyword evidence="7 12" id="KW-0479">Metal-binding</keyword>
<keyword evidence="12 13" id="KW-0408">Iron</keyword>
<proteinExistence type="inferred from homology"/>
<dbReference type="GO" id="GO:0008270">
    <property type="term" value="F:zinc ion binding"/>
    <property type="evidence" value="ECO:0007669"/>
    <property type="project" value="TreeGrafter"/>
</dbReference>
<dbReference type="EMBL" id="QOQD01000002">
    <property type="protein sequence ID" value="RCL74310.1"/>
    <property type="molecule type" value="Genomic_DNA"/>
</dbReference>
<feature type="binding site" evidence="12">
    <location>
        <position position="88"/>
    </location>
    <ligand>
        <name>Fe cation</name>
        <dbReference type="ChEBI" id="CHEBI:24875"/>
    </ligand>
</feature>
<sequence>MIENIIEKKCIQKGLKMTDQRRVIARVLATSKDHPDAEELYNRTNKINSQISLATVYRTLKLFNENGILEKHEFRDGKSRYETIQKDHHDHLIDIETGKVIEFQNEEIEKLQERIASELGYDIIEHRLEIYAIKQK</sequence>
<dbReference type="Gene3D" id="1.10.10.10">
    <property type="entry name" value="Winged helix-like DNA-binding domain superfamily/Winged helix DNA-binding domain"/>
    <property type="match status" value="1"/>
</dbReference>
<evidence type="ECO:0000256" key="6">
    <source>
        <dbReference type="ARBA" id="ARBA00022491"/>
    </source>
</evidence>
<keyword evidence="8 13" id="KW-0862">Zinc</keyword>
<evidence type="ECO:0000256" key="4">
    <source>
        <dbReference type="ARBA" id="ARBA00020910"/>
    </source>
</evidence>
<evidence type="ECO:0000313" key="14">
    <source>
        <dbReference type="EMBL" id="RCL74310.1"/>
    </source>
</evidence>
<dbReference type="PANTHER" id="PTHR33202:SF2">
    <property type="entry name" value="FERRIC UPTAKE REGULATION PROTEIN"/>
    <property type="match status" value="1"/>
</dbReference>
<evidence type="ECO:0000256" key="7">
    <source>
        <dbReference type="ARBA" id="ARBA00022723"/>
    </source>
</evidence>
<dbReference type="InterPro" id="IPR002481">
    <property type="entry name" value="FUR"/>
</dbReference>
<keyword evidence="6 13" id="KW-0678">Repressor</keyword>
<comment type="similarity">
    <text evidence="2 13">Belongs to the Fur family.</text>
</comment>
<evidence type="ECO:0000313" key="15">
    <source>
        <dbReference type="Proteomes" id="UP000253570"/>
    </source>
</evidence>
<dbReference type="Proteomes" id="UP000253570">
    <property type="component" value="Unassembled WGS sequence"/>
</dbReference>
<feature type="binding site" evidence="12">
    <location>
        <position position="126"/>
    </location>
    <ligand>
        <name>Fe cation</name>
        <dbReference type="ChEBI" id="CHEBI:24875"/>
    </ligand>
</feature>
<name>A0A368DR40_9PROT</name>
<dbReference type="GO" id="GO:0000976">
    <property type="term" value="F:transcription cis-regulatory region binding"/>
    <property type="evidence" value="ECO:0007669"/>
    <property type="project" value="TreeGrafter"/>
</dbReference>
<keyword evidence="10 13" id="KW-0238">DNA-binding</keyword>
<evidence type="ECO:0000256" key="12">
    <source>
        <dbReference type="PIRSR" id="PIRSR602481-2"/>
    </source>
</evidence>
<evidence type="ECO:0000256" key="8">
    <source>
        <dbReference type="ARBA" id="ARBA00022833"/>
    </source>
</evidence>
<accession>A0A368DR40</accession>
<dbReference type="InterPro" id="IPR036390">
    <property type="entry name" value="WH_DNA-bd_sf"/>
</dbReference>
<dbReference type="CDD" id="cd07153">
    <property type="entry name" value="Fur_like"/>
    <property type="match status" value="1"/>
</dbReference>
<reference evidence="14 15" key="1">
    <citation type="journal article" date="2018" name="Microbiome">
        <title>Fine metagenomic profile of the Mediterranean stratified and mixed water columns revealed by assembly and recruitment.</title>
        <authorList>
            <person name="Haro-Moreno J.M."/>
            <person name="Lopez-Perez M."/>
            <person name="De La Torre J.R."/>
            <person name="Picazo A."/>
            <person name="Camacho A."/>
            <person name="Rodriguez-Valera F."/>
        </authorList>
    </citation>
    <scope>NUCLEOTIDE SEQUENCE [LARGE SCALE GENOMIC DNA]</scope>
    <source>
        <strain evidence="14">MED-G57</strain>
    </source>
</reference>
<dbReference type="GO" id="GO:1900376">
    <property type="term" value="P:regulation of secondary metabolite biosynthetic process"/>
    <property type="evidence" value="ECO:0007669"/>
    <property type="project" value="TreeGrafter"/>
</dbReference>
<evidence type="ECO:0000256" key="9">
    <source>
        <dbReference type="ARBA" id="ARBA00023015"/>
    </source>
</evidence>
<dbReference type="GO" id="GO:0003700">
    <property type="term" value="F:DNA-binding transcription factor activity"/>
    <property type="evidence" value="ECO:0007669"/>
    <property type="project" value="UniProtKB-UniRule"/>
</dbReference>
<dbReference type="Gene3D" id="3.30.1490.190">
    <property type="match status" value="1"/>
</dbReference>
<evidence type="ECO:0000256" key="10">
    <source>
        <dbReference type="ARBA" id="ARBA00023125"/>
    </source>
</evidence>
<evidence type="ECO:0000256" key="5">
    <source>
        <dbReference type="ARBA" id="ARBA00022490"/>
    </source>
</evidence>
<evidence type="ECO:0000256" key="1">
    <source>
        <dbReference type="ARBA" id="ARBA00004496"/>
    </source>
</evidence>
<protein>
    <recommendedName>
        <fullName evidence="4 13">Ferric uptake regulation protein</fullName>
    </recommendedName>
</protein>
<keyword evidence="5 13" id="KW-0963">Cytoplasm</keyword>
<gene>
    <name evidence="13" type="primary">fur</name>
    <name evidence="14" type="ORF">DBW71_00880</name>
</gene>
<evidence type="ECO:0000256" key="3">
    <source>
        <dbReference type="ARBA" id="ARBA00011738"/>
    </source>
</evidence>
<comment type="subcellular location">
    <subcellularLocation>
        <location evidence="1 13">Cytoplasm</location>
    </subcellularLocation>
</comment>
<dbReference type="Pfam" id="PF01475">
    <property type="entry name" value="FUR"/>
    <property type="match status" value="1"/>
</dbReference>
<keyword evidence="9 13" id="KW-0805">Transcription regulation</keyword>
<dbReference type="InterPro" id="IPR036388">
    <property type="entry name" value="WH-like_DNA-bd_sf"/>
</dbReference>
<feature type="binding site" evidence="12">
    <location>
        <position position="109"/>
    </location>
    <ligand>
        <name>Fe cation</name>
        <dbReference type="ChEBI" id="CHEBI:24875"/>
    </ligand>
</feature>
<keyword evidence="11 13" id="KW-0804">Transcription</keyword>
<dbReference type="PANTHER" id="PTHR33202">
    <property type="entry name" value="ZINC UPTAKE REGULATION PROTEIN"/>
    <property type="match status" value="1"/>
</dbReference>
<dbReference type="FunFam" id="1.10.10.10:FF:000051">
    <property type="entry name" value="Fur family transcriptional regulator"/>
    <property type="match status" value="1"/>
</dbReference>
<organism evidence="14 15">
    <name type="scientific">PS1 clade bacterium</name>
    <dbReference type="NCBI Taxonomy" id="2175152"/>
    <lineage>
        <taxon>Bacteria</taxon>
        <taxon>Pseudomonadati</taxon>
        <taxon>Pseudomonadota</taxon>
        <taxon>Alphaproteobacteria</taxon>
        <taxon>PS1 clade</taxon>
    </lineage>
</organism>
<comment type="caution">
    <text evidence="14">The sequence shown here is derived from an EMBL/GenBank/DDBJ whole genome shotgun (WGS) entry which is preliminary data.</text>
</comment>